<protein>
    <submittedName>
        <fullName evidence="8">Amino acid ABC transporter substrate-binding protein</fullName>
    </submittedName>
</protein>
<reference evidence="8" key="1">
    <citation type="journal article" date="2021" name="PeerJ">
        <title>Extensive microbial diversity within the chicken gut microbiome revealed by metagenomics and culture.</title>
        <authorList>
            <person name="Gilroy R."/>
            <person name="Ravi A."/>
            <person name="Getino M."/>
            <person name="Pursley I."/>
            <person name="Horton D.L."/>
            <person name="Alikhan N.F."/>
            <person name="Baker D."/>
            <person name="Gharbi K."/>
            <person name="Hall N."/>
            <person name="Watson M."/>
            <person name="Adriaenssens E.M."/>
            <person name="Foster-Nyarko E."/>
            <person name="Jarju S."/>
            <person name="Secka A."/>
            <person name="Antonio M."/>
            <person name="Oren A."/>
            <person name="Chaudhuri R.R."/>
            <person name="La Ragione R."/>
            <person name="Hildebrand F."/>
            <person name="Pallen M.J."/>
        </authorList>
    </citation>
    <scope>NUCLEOTIDE SEQUENCE</scope>
    <source>
        <strain evidence="8">ChiSjej5B23-16112</strain>
    </source>
</reference>
<dbReference type="SUPFAM" id="SSF53850">
    <property type="entry name" value="Periplasmic binding protein-like II"/>
    <property type="match status" value="1"/>
</dbReference>
<evidence type="ECO:0000256" key="4">
    <source>
        <dbReference type="RuleBase" id="RU003744"/>
    </source>
</evidence>
<feature type="region of interest" description="Disordered" evidence="5">
    <location>
        <begin position="24"/>
        <end position="49"/>
    </location>
</feature>
<dbReference type="PROSITE" id="PS51257">
    <property type="entry name" value="PROKAR_LIPOPROTEIN"/>
    <property type="match status" value="1"/>
</dbReference>
<evidence type="ECO:0000256" key="5">
    <source>
        <dbReference type="SAM" id="MobiDB-lite"/>
    </source>
</evidence>
<dbReference type="EMBL" id="DYVY01000140">
    <property type="protein sequence ID" value="HJF94827.1"/>
    <property type="molecule type" value="Genomic_DNA"/>
</dbReference>
<dbReference type="InterPro" id="IPR001638">
    <property type="entry name" value="Solute-binding_3/MltF_N"/>
</dbReference>
<feature type="signal peptide" evidence="6">
    <location>
        <begin position="1"/>
        <end position="20"/>
    </location>
</feature>
<dbReference type="PROSITE" id="PS01039">
    <property type="entry name" value="SBP_BACTERIAL_3"/>
    <property type="match status" value="1"/>
</dbReference>
<feature type="domain" description="Solute-binding protein family 3/N-terminal" evidence="7">
    <location>
        <begin position="52"/>
        <end position="274"/>
    </location>
</feature>
<name>A0A921LGF7_9FIRM</name>
<dbReference type="PANTHER" id="PTHR35936:SF34">
    <property type="entry name" value="ABC TRANSPORTER EXTRACELLULAR-BINDING PROTEIN YCKB-RELATED"/>
    <property type="match status" value="1"/>
</dbReference>
<keyword evidence="3 6" id="KW-0732">Signal</keyword>
<dbReference type="SMART" id="SM00062">
    <property type="entry name" value="PBPb"/>
    <property type="match status" value="1"/>
</dbReference>
<dbReference type="Gene3D" id="3.40.190.10">
    <property type="entry name" value="Periplasmic binding protein-like II"/>
    <property type="match status" value="2"/>
</dbReference>
<dbReference type="GO" id="GO:0030313">
    <property type="term" value="C:cell envelope"/>
    <property type="evidence" value="ECO:0007669"/>
    <property type="project" value="UniProtKB-SubCell"/>
</dbReference>
<reference evidence="8" key="2">
    <citation type="submission" date="2021-09" db="EMBL/GenBank/DDBJ databases">
        <authorList>
            <person name="Gilroy R."/>
        </authorList>
    </citation>
    <scope>NUCLEOTIDE SEQUENCE</scope>
    <source>
        <strain evidence="8">ChiSjej5B23-16112</strain>
    </source>
</reference>
<evidence type="ECO:0000259" key="7">
    <source>
        <dbReference type="SMART" id="SM00062"/>
    </source>
</evidence>
<evidence type="ECO:0000313" key="8">
    <source>
        <dbReference type="EMBL" id="HJF94827.1"/>
    </source>
</evidence>
<evidence type="ECO:0000256" key="2">
    <source>
        <dbReference type="ARBA" id="ARBA00010333"/>
    </source>
</evidence>
<proteinExistence type="inferred from homology"/>
<dbReference type="InterPro" id="IPR018313">
    <property type="entry name" value="SBP_3_CS"/>
</dbReference>
<evidence type="ECO:0000313" key="9">
    <source>
        <dbReference type="Proteomes" id="UP000769156"/>
    </source>
</evidence>
<dbReference type="AlphaFoldDB" id="A0A921LGF7"/>
<dbReference type="Proteomes" id="UP000769156">
    <property type="component" value="Unassembled WGS sequence"/>
</dbReference>
<feature type="chain" id="PRO_5038854446" evidence="6">
    <location>
        <begin position="21"/>
        <end position="280"/>
    </location>
</feature>
<accession>A0A921LGF7</accession>
<organism evidence="8 9">
    <name type="scientific">Lachnoclostridium phocaeense</name>
    <dbReference type="NCBI Taxonomy" id="1871021"/>
    <lineage>
        <taxon>Bacteria</taxon>
        <taxon>Bacillati</taxon>
        <taxon>Bacillota</taxon>
        <taxon>Clostridia</taxon>
        <taxon>Lachnospirales</taxon>
        <taxon>Lachnospiraceae</taxon>
    </lineage>
</organism>
<comment type="similarity">
    <text evidence="2 4">Belongs to the bacterial solute-binding protein 3 family.</text>
</comment>
<dbReference type="Pfam" id="PF00497">
    <property type="entry name" value="SBP_bac_3"/>
    <property type="match status" value="1"/>
</dbReference>
<evidence type="ECO:0000256" key="1">
    <source>
        <dbReference type="ARBA" id="ARBA00004196"/>
    </source>
</evidence>
<dbReference type="CDD" id="cd00996">
    <property type="entry name" value="PBP2_AatB_like"/>
    <property type="match status" value="1"/>
</dbReference>
<evidence type="ECO:0000256" key="6">
    <source>
        <dbReference type="SAM" id="SignalP"/>
    </source>
</evidence>
<comment type="subcellular location">
    <subcellularLocation>
        <location evidence="1">Cell envelope</location>
    </subcellularLocation>
</comment>
<comment type="caution">
    <text evidence="8">The sequence shown here is derived from an EMBL/GenBank/DDBJ whole genome shotgun (WGS) entry which is preliminary data.</text>
</comment>
<evidence type="ECO:0000256" key="3">
    <source>
        <dbReference type="ARBA" id="ARBA00022729"/>
    </source>
</evidence>
<gene>
    <name evidence="8" type="ORF">K8V82_08540</name>
</gene>
<sequence>MKKRLALMMALTVTAASLLAGCGGSSDGSSDEGSDSQDTSTAEFTEKTEGDTFTVGFDQDFPPMGFVGEDGEYTGFDLELAQAVCDKMGWEFVPEPIAWDAKDAMLESGAIDCIWNGFTINGREDEYTWSDPYLDNSQVFVVRADSGIESAEDLAGKTVDVQTDSSAQAALEDNQELSSTFGNLQVIADYNTGFMELESGVVDAVAMDIVVASYQIESRDADFVILDDVISTEEYGVGFAKGNEAVRDQVQTALEELAADGTMAEISTKWFGEDITTIGK</sequence>
<dbReference type="PANTHER" id="PTHR35936">
    <property type="entry name" value="MEMBRANE-BOUND LYTIC MUREIN TRANSGLYCOSYLASE F"/>
    <property type="match status" value="1"/>
</dbReference>